<dbReference type="EMBL" id="JBITWC010000010">
    <property type="protein sequence ID" value="MFI8749961.1"/>
    <property type="molecule type" value="Genomic_DNA"/>
</dbReference>
<keyword evidence="2" id="KW-1185">Reference proteome</keyword>
<dbReference type="Proteomes" id="UP001614338">
    <property type="component" value="Unassembled WGS sequence"/>
</dbReference>
<proteinExistence type="predicted"/>
<evidence type="ECO:0008006" key="3">
    <source>
        <dbReference type="Google" id="ProtNLM"/>
    </source>
</evidence>
<gene>
    <name evidence="1" type="ORF">ACIGG6_08135</name>
</gene>
<organism evidence="1 2">
    <name type="scientific">Vreelandella lionensis</name>
    <dbReference type="NCBI Taxonomy" id="1144478"/>
    <lineage>
        <taxon>Bacteria</taxon>
        <taxon>Pseudomonadati</taxon>
        <taxon>Pseudomonadota</taxon>
        <taxon>Gammaproteobacteria</taxon>
        <taxon>Oceanospirillales</taxon>
        <taxon>Halomonadaceae</taxon>
        <taxon>Vreelandella</taxon>
    </lineage>
</organism>
<accession>A0ABW8BRV8</accession>
<reference evidence="1 2" key="1">
    <citation type="submission" date="2024-10" db="EMBL/GenBank/DDBJ databases">
        <title>The Natural Products Discovery Center: Release of the First 8490 Sequenced Strains for Exploring Actinobacteria Biosynthetic Diversity.</title>
        <authorList>
            <person name="Kalkreuter E."/>
            <person name="Kautsar S.A."/>
            <person name="Yang D."/>
            <person name="Bader C.D."/>
            <person name="Teijaro C.N."/>
            <person name="Fluegel L."/>
            <person name="Davis C.M."/>
            <person name="Simpson J.R."/>
            <person name="Lauterbach L."/>
            <person name="Steele A.D."/>
            <person name="Gui C."/>
            <person name="Meng S."/>
            <person name="Li G."/>
            <person name="Viehrig K."/>
            <person name="Ye F."/>
            <person name="Su P."/>
            <person name="Kiefer A.F."/>
            <person name="Nichols A."/>
            <person name="Cepeda A.J."/>
            <person name="Yan W."/>
            <person name="Fan B."/>
            <person name="Jiang Y."/>
            <person name="Adhikari A."/>
            <person name="Zheng C.-J."/>
            <person name="Schuster L."/>
            <person name="Cowan T.M."/>
            <person name="Smanski M.J."/>
            <person name="Chevrette M.G."/>
            <person name="De Carvalho L.P.S."/>
            <person name="Shen B."/>
        </authorList>
    </citation>
    <scope>NUCLEOTIDE SEQUENCE [LARGE SCALE GENOMIC DNA]</scope>
    <source>
        <strain evidence="1 2">NPDC077409</strain>
    </source>
</reference>
<comment type="caution">
    <text evidence="1">The sequence shown here is derived from an EMBL/GenBank/DDBJ whole genome shotgun (WGS) entry which is preliminary data.</text>
</comment>
<evidence type="ECO:0000313" key="1">
    <source>
        <dbReference type="EMBL" id="MFI8749961.1"/>
    </source>
</evidence>
<evidence type="ECO:0000313" key="2">
    <source>
        <dbReference type="Proteomes" id="UP001614338"/>
    </source>
</evidence>
<sequence>MWVDRLTGQRIGHLPEVIESGRYLAEIVTSDQSTVNLGASGLLVDDGSEIALVDGQRKSIRLPDKALAQKVELFERILETIDSSIEDEIELVSPLMPEGVVDNDSHLNSFDSKLLTIIEAGHLHQISMRPRLDLHYEEEVTDVARAKKLARGALVHLASHSECWQRQTLTGVIPKRVKARFSDDDFNIYENRVYARLLDKIDQYLSKRVGTLRQIQSAVSEALEFYGTNDRHHRLTEEICRLWGKAFTQDSTSKASEQLSKTLDKLENALGIIRGLKQRGLYLLVSRSAQIGDGLHLTNILSHDQHYRHLPILWNELRNIVGGKRITPDERRERNEGLNRAYSKYAGLVLRHALTPYLGVKLSSTWAGFNLELKQVGFNWQLLVSTADTLSEERVLLEVVPWMGFVGRPVDFYSLQNEKQNYQPLRMLAWPNLCEDSLHSNQAVAEGAWVLLSPFDLYGVERFGYLVDKLLQRELVSDYGRALIKIPAKTIGVAAQLSGLEVSAEKHEIKVLDALAPADFAKIERSLVNENALEQAWKFKKRHEEIMELQKCPICSGFVKLKCQKSTGFSIDCNNCKTQRYLRTKGKGQEYEQILSGNTEFKKVGRRSFIFEI</sequence>
<dbReference type="RefSeq" id="WP_399843791.1">
    <property type="nucleotide sequence ID" value="NZ_JBITWC010000010.1"/>
</dbReference>
<name>A0ABW8BRV8_9GAMM</name>
<protein>
    <recommendedName>
        <fullName evidence="3">DUF2357 domain-containing protein</fullName>
    </recommendedName>
</protein>